<keyword evidence="4" id="KW-1185">Reference proteome</keyword>
<feature type="compositionally biased region" description="Basic and acidic residues" evidence="1">
    <location>
        <begin position="9"/>
        <end position="29"/>
    </location>
</feature>
<dbReference type="Pfam" id="PF13196">
    <property type="entry name" value="DUF4012"/>
    <property type="match status" value="1"/>
</dbReference>
<keyword evidence="2" id="KW-0472">Membrane</keyword>
<dbReference type="RefSeq" id="WP_073392348.1">
    <property type="nucleotide sequence ID" value="NZ_FQVU01000007.1"/>
</dbReference>
<dbReference type="Proteomes" id="UP000186132">
    <property type="component" value="Unassembled WGS sequence"/>
</dbReference>
<name>A0A1M5U8F4_9ACTN</name>
<evidence type="ECO:0008006" key="5">
    <source>
        <dbReference type="Google" id="ProtNLM"/>
    </source>
</evidence>
<dbReference type="AlphaFoldDB" id="A0A1M5U8F4"/>
<sequence>MAESDVADSGDHSAAEDRNAAGPSDDHGASDSSTGGRRAGRARLAVTAGWVLLGLLVLGGVWIVVTGILARSQLNAARAQLSQLRTAVAAGRADEASRLVDAIRDHTGRAAALTSGPAWWVGRNMPGVGSPLQTVSVVVTQANHLADDALPGAVELARTLPAGNGASSIDLPAIEHALPVLARASASTSRATDAVAGADPSWLPFVSNTRSDLLRQLQRLDGELSGADRAARIALPMLGRDRPQRYFVGFMNEAESRGGGGIAGGYAIAVADHGRLRFEHFGTDSDFAHVRSNARLSPELLARYGNTDPTGVIQNSNLTPDFSVTGRIWAGFWEKRTGETVDGALAVDPTALSYLLRVTGGARLADGTRVTTANVVGLTQRDQYRRFPGLTPAANRERKAYLTSVARALSNRLVSGGDRARLARALSRSARERRLVVWSANERTESLLRTAQWAGSFGNEPGAPYSAFVVNNAAGSKLDYYLDRTASYTRRSCAAGGAATATLTLRNSAPRHGLPPYVTYRADKPAFRTHPGDNQLLVTYYGSAGASLRSMTVDGRTVGGAVQTENGLLAVTIALELPVSTSRTVTVTLSEPASHGPVRTLVQPSVRPPRMTVGGARCGS</sequence>
<evidence type="ECO:0000256" key="2">
    <source>
        <dbReference type="SAM" id="Phobius"/>
    </source>
</evidence>
<dbReference type="STRING" id="1206085.SAMN05443575_4168"/>
<protein>
    <recommendedName>
        <fullName evidence="5">DUF4012 domain-containing protein</fullName>
    </recommendedName>
</protein>
<feature type="transmembrane region" description="Helical" evidence="2">
    <location>
        <begin position="44"/>
        <end position="70"/>
    </location>
</feature>
<proteinExistence type="predicted"/>
<dbReference type="OrthoDB" id="3203519at2"/>
<accession>A0A1M5U8F4</accession>
<dbReference type="EMBL" id="FQVU01000007">
    <property type="protein sequence ID" value="SHH59254.1"/>
    <property type="molecule type" value="Genomic_DNA"/>
</dbReference>
<evidence type="ECO:0000256" key="1">
    <source>
        <dbReference type="SAM" id="MobiDB-lite"/>
    </source>
</evidence>
<gene>
    <name evidence="3" type="ORF">SAMN05443575_4168</name>
</gene>
<keyword evidence="2" id="KW-1133">Transmembrane helix</keyword>
<reference evidence="3 4" key="1">
    <citation type="submission" date="2016-11" db="EMBL/GenBank/DDBJ databases">
        <authorList>
            <person name="Jaros S."/>
            <person name="Januszkiewicz K."/>
            <person name="Wedrychowicz H."/>
        </authorList>
    </citation>
    <scope>NUCLEOTIDE SEQUENCE [LARGE SCALE GENOMIC DNA]</scope>
    <source>
        <strain evidence="3 4">DSM 45627</strain>
    </source>
</reference>
<evidence type="ECO:0000313" key="4">
    <source>
        <dbReference type="Proteomes" id="UP000186132"/>
    </source>
</evidence>
<dbReference type="InterPro" id="IPR025101">
    <property type="entry name" value="DUF4012"/>
</dbReference>
<feature type="region of interest" description="Disordered" evidence="1">
    <location>
        <begin position="1"/>
        <end position="38"/>
    </location>
</feature>
<organism evidence="3 4">
    <name type="scientific">Jatrophihabitans endophyticus</name>
    <dbReference type="NCBI Taxonomy" id="1206085"/>
    <lineage>
        <taxon>Bacteria</taxon>
        <taxon>Bacillati</taxon>
        <taxon>Actinomycetota</taxon>
        <taxon>Actinomycetes</taxon>
        <taxon>Jatrophihabitantales</taxon>
        <taxon>Jatrophihabitantaceae</taxon>
        <taxon>Jatrophihabitans</taxon>
    </lineage>
</organism>
<evidence type="ECO:0000313" key="3">
    <source>
        <dbReference type="EMBL" id="SHH59254.1"/>
    </source>
</evidence>
<keyword evidence="2" id="KW-0812">Transmembrane</keyword>